<keyword evidence="6" id="KW-0285">Flavoprotein</keyword>
<feature type="transmembrane region" description="Helical" evidence="18">
    <location>
        <begin position="119"/>
        <end position="141"/>
    </location>
</feature>
<accession>A0A6I9RPI4</accession>
<evidence type="ECO:0000256" key="14">
    <source>
        <dbReference type="ARBA" id="ARBA00023065"/>
    </source>
</evidence>
<feature type="transmembrane region" description="Helical" evidence="18">
    <location>
        <begin position="73"/>
        <end position="99"/>
    </location>
</feature>
<dbReference type="SFLD" id="SFLDG01168">
    <property type="entry name" value="Ferric_reductase_subgroup_(FRE"/>
    <property type="match status" value="1"/>
</dbReference>
<dbReference type="CDD" id="cd06186">
    <property type="entry name" value="NOX_Duox_like_FAD_NADP"/>
    <property type="match status" value="1"/>
</dbReference>
<dbReference type="GO" id="GO:0046872">
    <property type="term" value="F:metal ion binding"/>
    <property type="evidence" value="ECO:0007669"/>
    <property type="project" value="UniProtKB-KW"/>
</dbReference>
<keyword evidence="8" id="KW-0479">Metal-binding</keyword>
<dbReference type="Pfam" id="PF01794">
    <property type="entry name" value="Ferric_reduct"/>
    <property type="match status" value="1"/>
</dbReference>
<dbReference type="PROSITE" id="PS51384">
    <property type="entry name" value="FAD_FR"/>
    <property type="match status" value="1"/>
</dbReference>
<comment type="cofactor">
    <cofactor evidence="1">
        <name>FAD</name>
        <dbReference type="ChEBI" id="CHEBI:57692"/>
    </cofactor>
</comment>
<keyword evidence="9" id="KW-0274">FAD</keyword>
<proteinExistence type="inferred from homology"/>
<keyword evidence="10 18" id="KW-1133">Transmembrane helix</keyword>
<feature type="transmembrane region" description="Helical" evidence="18">
    <location>
        <begin position="298"/>
        <end position="327"/>
    </location>
</feature>
<evidence type="ECO:0000256" key="8">
    <source>
        <dbReference type="ARBA" id="ARBA00022723"/>
    </source>
</evidence>
<dbReference type="GeneID" id="105051548"/>
<evidence type="ECO:0000313" key="21">
    <source>
        <dbReference type="RefSeq" id="XP_010930349.1"/>
    </source>
</evidence>
<feature type="transmembrane region" description="Helical" evidence="18">
    <location>
        <begin position="33"/>
        <end position="53"/>
    </location>
</feature>
<dbReference type="AlphaFoldDB" id="A0A6I9RPI4"/>
<organism evidence="20 21">
    <name type="scientific">Elaeis guineensis var. tenera</name>
    <name type="common">Oil palm</name>
    <dbReference type="NCBI Taxonomy" id="51953"/>
    <lineage>
        <taxon>Eukaryota</taxon>
        <taxon>Viridiplantae</taxon>
        <taxon>Streptophyta</taxon>
        <taxon>Embryophyta</taxon>
        <taxon>Tracheophyta</taxon>
        <taxon>Spermatophyta</taxon>
        <taxon>Magnoliopsida</taxon>
        <taxon>Liliopsida</taxon>
        <taxon>Arecaceae</taxon>
        <taxon>Arecoideae</taxon>
        <taxon>Cocoseae</taxon>
        <taxon>Elaeidinae</taxon>
        <taxon>Elaeis</taxon>
    </lineage>
</organism>
<evidence type="ECO:0000256" key="15">
    <source>
        <dbReference type="ARBA" id="ARBA00023136"/>
    </source>
</evidence>
<evidence type="ECO:0000256" key="11">
    <source>
        <dbReference type="ARBA" id="ARBA00023002"/>
    </source>
</evidence>
<keyword evidence="20" id="KW-1185">Reference proteome</keyword>
<keyword evidence="13" id="KW-0520">NAD</keyword>
<dbReference type="PANTHER" id="PTHR11972:SF69">
    <property type="entry name" value="FERRIC REDUCTION OXIDASE 6-RELATED"/>
    <property type="match status" value="1"/>
</dbReference>
<evidence type="ECO:0000256" key="9">
    <source>
        <dbReference type="ARBA" id="ARBA00022827"/>
    </source>
</evidence>
<evidence type="ECO:0000256" key="12">
    <source>
        <dbReference type="ARBA" id="ARBA00023004"/>
    </source>
</evidence>
<keyword evidence="14" id="KW-0406">Ion transport</keyword>
<keyword evidence="7 18" id="KW-0812">Transmembrane</keyword>
<evidence type="ECO:0000256" key="7">
    <source>
        <dbReference type="ARBA" id="ARBA00022692"/>
    </source>
</evidence>
<gene>
    <name evidence="21" type="primary">LOC105051548</name>
</gene>
<dbReference type="Pfam" id="PF08022">
    <property type="entry name" value="FAD_binding_8"/>
    <property type="match status" value="1"/>
</dbReference>
<feature type="transmembrane region" description="Helical" evidence="18">
    <location>
        <begin position="606"/>
        <end position="628"/>
    </location>
</feature>
<keyword evidence="4" id="KW-0813">Transport</keyword>
<evidence type="ECO:0000256" key="16">
    <source>
        <dbReference type="ARBA" id="ARBA00050970"/>
    </source>
</evidence>
<dbReference type="InterPro" id="IPR017938">
    <property type="entry name" value="Riboflavin_synthase-like_b-brl"/>
</dbReference>
<feature type="domain" description="FAD-binding FR-type" evidence="19">
    <location>
        <begin position="329"/>
        <end position="449"/>
    </location>
</feature>
<protein>
    <recommendedName>
        <fullName evidence="17">ferric-chelate reductase (NADH)</fullName>
        <ecNumber evidence="17">1.16.1.7</ecNumber>
    </recommendedName>
</protein>
<dbReference type="GO" id="GO:0005886">
    <property type="term" value="C:plasma membrane"/>
    <property type="evidence" value="ECO:0007669"/>
    <property type="project" value="TreeGrafter"/>
</dbReference>
<dbReference type="InterPro" id="IPR017927">
    <property type="entry name" value="FAD-bd_FR_type"/>
</dbReference>
<evidence type="ECO:0000256" key="5">
    <source>
        <dbReference type="ARBA" id="ARBA00022617"/>
    </source>
</evidence>
<dbReference type="Pfam" id="PF08030">
    <property type="entry name" value="NAD_binding_6"/>
    <property type="match status" value="1"/>
</dbReference>
<feature type="transmembrane region" description="Helical" evidence="18">
    <location>
        <begin position="569"/>
        <end position="594"/>
    </location>
</feature>
<dbReference type="Proteomes" id="UP000504607">
    <property type="component" value="Chromosome 9"/>
</dbReference>
<feature type="transmembrane region" description="Helical" evidence="18">
    <location>
        <begin position="257"/>
        <end position="278"/>
    </location>
</feature>
<dbReference type="InterPro" id="IPR013130">
    <property type="entry name" value="Fe3_Rdtase_TM_dom"/>
</dbReference>
<dbReference type="GO" id="GO:0006811">
    <property type="term" value="P:monoatomic ion transport"/>
    <property type="evidence" value="ECO:0007669"/>
    <property type="project" value="UniProtKB-KW"/>
</dbReference>
<dbReference type="InterPro" id="IPR013121">
    <property type="entry name" value="Fe_red_NAD-bd_6"/>
</dbReference>
<evidence type="ECO:0000313" key="20">
    <source>
        <dbReference type="Proteomes" id="UP000504607"/>
    </source>
</evidence>
<dbReference type="InterPro" id="IPR050369">
    <property type="entry name" value="RBOH/FRE"/>
</dbReference>
<feature type="transmembrane region" description="Helical" evidence="18">
    <location>
        <begin position="147"/>
        <end position="168"/>
    </location>
</feature>
<evidence type="ECO:0000256" key="6">
    <source>
        <dbReference type="ARBA" id="ARBA00022630"/>
    </source>
</evidence>
<reference evidence="21" key="1">
    <citation type="submission" date="2025-08" db="UniProtKB">
        <authorList>
            <consortium name="RefSeq"/>
        </authorList>
    </citation>
    <scope>IDENTIFICATION</scope>
</reference>
<evidence type="ECO:0000256" key="18">
    <source>
        <dbReference type="SAM" id="Phobius"/>
    </source>
</evidence>
<comment type="catalytic activity">
    <reaction evidence="16">
        <text>2 a Fe(II)-siderophore + NAD(+) + H(+) = 2 a Fe(III)-siderophore + NADH</text>
        <dbReference type="Rhea" id="RHEA:15061"/>
        <dbReference type="Rhea" id="RHEA-COMP:11342"/>
        <dbReference type="Rhea" id="RHEA-COMP:11344"/>
        <dbReference type="ChEBI" id="CHEBI:15378"/>
        <dbReference type="ChEBI" id="CHEBI:29033"/>
        <dbReference type="ChEBI" id="CHEBI:29034"/>
        <dbReference type="ChEBI" id="CHEBI:57540"/>
        <dbReference type="ChEBI" id="CHEBI:57945"/>
        <dbReference type="EC" id="1.16.1.7"/>
    </reaction>
</comment>
<dbReference type="SFLD" id="SFLDS00052">
    <property type="entry name" value="Ferric_Reductase_Domain"/>
    <property type="match status" value="1"/>
</dbReference>
<dbReference type="InParanoid" id="A0A6I9RPI4"/>
<evidence type="ECO:0000256" key="17">
    <source>
        <dbReference type="ARBA" id="ARBA00066905"/>
    </source>
</evidence>
<dbReference type="OrthoDB" id="167398at2759"/>
<comment type="subcellular location">
    <subcellularLocation>
        <location evidence="2">Membrane</location>
        <topology evidence="2">Multi-pass membrane protein</topology>
    </subcellularLocation>
</comment>
<comment type="similarity">
    <text evidence="3">Belongs to the ferric reductase (FRE) family.</text>
</comment>
<dbReference type="FunFam" id="3.40.50.80:FF:000036">
    <property type="entry name" value="Ferric reduction oxidase 6"/>
    <property type="match status" value="1"/>
</dbReference>
<dbReference type="SUPFAM" id="SSF63380">
    <property type="entry name" value="Riboflavin synthase domain-like"/>
    <property type="match status" value="1"/>
</dbReference>
<dbReference type="EC" id="1.16.1.7" evidence="17"/>
<evidence type="ECO:0000256" key="4">
    <source>
        <dbReference type="ARBA" id="ARBA00022448"/>
    </source>
</evidence>
<dbReference type="KEGG" id="egu:105051548"/>
<keyword evidence="12" id="KW-0408">Iron</keyword>
<evidence type="ECO:0000256" key="1">
    <source>
        <dbReference type="ARBA" id="ARBA00001974"/>
    </source>
</evidence>
<evidence type="ECO:0000259" key="19">
    <source>
        <dbReference type="PROSITE" id="PS51384"/>
    </source>
</evidence>
<sequence>MAELSARKPLLSNGGVEHGSSKHMSFACSLAKWVLKSLMWIIFIIWVAAIFFYPTDLVRSLQSKWIHITEKSVFGITGSIFLGFSAPILIIAFLAFIYITAFPRDHFEKKNSKFPRFRLWTFPVLVDGPFGVVSAAEFIGILLFSAYVLWSITAYIIQGNSLISKFPLPSKEKGTFMLEIVGLRLGSIGLFCMVFLFLPVARGSVLLRLIDIPFEHATRYHVWLGHLTMALFTFHGLCYVVAWSLQGRLRQEIREWDNIGIANFPGVISLLAGLFMWVTSLHPVRKNFFELFFYTHQLYVIFVVFLALHVGDFIFSMAAGAVFLFILDRFLRFCQSRTSVDIISAVCRPCGTVELILSKPANLHYNALSFIFLQVREFSWLQWHPFSVSSSPLDGRYHLSILIKVLGTWTGKLRDIITNVSDQPQKDSQSQPSSITASVEGPYGHESPYHLMYENLILVAGGIGISPFLAILSDILHRIREGKPCLPKNVLVIWAVKKSKELSLLSAVDAQHIYSSFSDKLHLDIQAYVTQESEPLLEDGKVDGSMMSPPLSTTNGSVMSCLVGTGNNIWSGIYVVASTLGFILLFGIVEVYYIRPFRVHAWWYRGLLFTLCMAAGVIFFGGIIVYFWNQWEKRSSCNEKWTVDAEKSKLGHCGEPILPSEMGMTSLSSLQTTRYGCRPDFQDIFSSFSESVGRADVGVIVCGPPGLQSSVAKEIRSQNIRGGWNQAVFHFNSHSFDL</sequence>
<feature type="transmembrane region" description="Helical" evidence="18">
    <location>
        <begin position="180"/>
        <end position="200"/>
    </location>
</feature>
<evidence type="ECO:0000256" key="13">
    <source>
        <dbReference type="ARBA" id="ARBA00023027"/>
    </source>
</evidence>
<evidence type="ECO:0000256" key="3">
    <source>
        <dbReference type="ARBA" id="ARBA00006278"/>
    </source>
</evidence>
<dbReference type="InterPro" id="IPR039261">
    <property type="entry name" value="FNR_nucleotide-bd"/>
</dbReference>
<feature type="transmembrane region" description="Helical" evidence="18">
    <location>
        <begin position="220"/>
        <end position="245"/>
    </location>
</feature>
<dbReference type="Gene3D" id="3.40.50.80">
    <property type="entry name" value="Nucleotide-binding domain of ferredoxin-NADP reductase (FNR) module"/>
    <property type="match status" value="2"/>
</dbReference>
<evidence type="ECO:0000256" key="10">
    <source>
        <dbReference type="ARBA" id="ARBA00022989"/>
    </source>
</evidence>
<dbReference type="RefSeq" id="XP_010930349.1">
    <property type="nucleotide sequence ID" value="XM_010932047.3"/>
</dbReference>
<keyword evidence="11" id="KW-0560">Oxidoreductase</keyword>
<dbReference type="InterPro" id="IPR013112">
    <property type="entry name" value="FAD-bd_8"/>
</dbReference>
<dbReference type="FunCoup" id="A0A6I9RPI4">
    <property type="interactions" value="230"/>
</dbReference>
<name>A0A6I9RPI4_ELAGV</name>
<evidence type="ECO:0000256" key="2">
    <source>
        <dbReference type="ARBA" id="ARBA00004141"/>
    </source>
</evidence>
<dbReference type="PANTHER" id="PTHR11972">
    <property type="entry name" value="NADPH OXIDASE"/>
    <property type="match status" value="1"/>
</dbReference>
<dbReference type="GO" id="GO:0140618">
    <property type="term" value="F:ferric-chelate reductase (NADH) activity"/>
    <property type="evidence" value="ECO:0007669"/>
    <property type="project" value="UniProtKB-EC"/>
</dbReference>
<dbReference type="SUPFAM" id="SSF52343">
    <property type="entry name" value="Ferredoxin reductase-like, C-terminal NADP-linked domain"/>
    <property type="match status" value="1"/>
</dbReference>
<keyword evidence="15 18" id="KW-0472">Membrane</keyword>
<keyword evidence="5" id="KW-0349">Heme</keyword>